<organism evidence="4 5">
    <name type="scientific">Panagrellus redivivus</name>
    <name type="common">Microworm</name>
    <dbReference type="NCBI Taxonomy" id="6233"/>
    <lineage>
        <taxon>Eukaryota</taxon>
        <taxon>Metazoa</taxon>
        <taxon>Ecdysozoa</taxon>
        <taxon>Nematoda</taxon>
        <taxon>Chromadorea</taxon>
        <taxon>Rhabditida</taxon>
        <taxon>Tylenchina</taxon>
        <taxon>Panagrolaimomorpha</taxon>
        <taxon>Panagrolaimoidea</taxon>
        <taxon>Panagrolaimidae</taxon>
        <taxon>Panagrellus</taxon>
    </lineage>
</organism>
<accession>A0A7E4VRI7</accession>
<feature type="chain" id="PRO_5028893011" evidence="2">
    <location>
        <begin position="17"/>
        <end position="234"/>
    </location>
</feature>
<proteinExistence type="predicted"/>
<dbReference type="SMART" id="SM00254">
    <property type="entry name" value="ShKT"/>
    <property type="match status" value="3"/>
</dbReference>
<evidence type="ECO:0000259" key="3">
    <source>
        <dbReference type="PROSITE" id="PS51670"/>
    </source>
</evidence>
<feature type="disulfide bond" evidence="1">
    <location>
        <begin position="171"/>
        <end position="189"/>
    </location>
</feature>
<evidence type="ECO:0000313" key="5">
    <source>
        <dbReference type="WBParaSite" id="Pan_g24.t1"/>
    </source>
</evidence>
<evidence type="ECO:0000256" key="1">
    <source>
        <dbReference type="PROSITE-ProRule" id="PRU01005"/>
    </source>
</evidence>
<keyword evidence="2" id="KW-0732">Signal</keyword>
<reference evidence="4" key="1">
    <citation type="journal article" date="2013" name="Genetics">
        <title>The draft genome and transcriptome of Panagrellus redivivus are shaped by the harsh demands of a free-living lifestyle.</title>
        <authorList>
            <person name="Srinivasan J."/>
            <person name="Dillman A.R."/>
            <person name="Macchietto M.G."/>
            <person name="Heikkinen L."/>
            <person name="Lakso M."/>
            <person name="Fracchia K.M."/>
            <person name="Antoshechkin I."/>
            <person name="Mortazavi A."/>
            <person name="Wong G."/>
            <person name="Sternberg P.W."/>
        </authorList>
    </citation>
    <scope>NUCLEOTIDE SEQUENCE [LARGE SCALE GENOMIC DNA]</scope>
    <source>
        <strain evidence="4">MT8872</strain>
    </source>
</reference>
<evidence type="ECO:0000256" key="2">
    <source>
        <dbReference type="SAM" id="SignalP"/>
    </source>
</evidence>
<dbReference type="PROSITE" id="PS51670">
    <property type="entry name" value="SHKT"/>
    <property type="match status" value="2"/>
</dbReference>
<dbReference type="PANTHER" id="PTHR21724">
    <property type="entry name" value="SHKT DOMAIN-CONTAINING PROTEIN"/>
    <property type="match status" value="1"/>
</dbReference>
<evidence type="ECO:0000313" key="4">
    <source>
        <dbReference type="Proteomes" id="UP000492821"/>
    </source>
</evidence>
<feature type="signal peptide" evidence="2">
    <location>
        <begin position="1"/>
        <end position="16"/>
    </location>
</feature>
<sequence length="234" mass="25883">MFRVFAIVCILSIATGQAVDEAACKEPFRQHPTRPDLCYTRLAESICDLIPGSQFLYGNCLIRAENNSKANDVTSFPLPTSTFSSLATTASPATTVTPDPYPQCEDTSTGCQEAKIACTAPRWQKFMIATCARTCGYCHCDSNTSKCDVTTTKEPTTLPPIPQCEDNAANCQLHLCHNANYSDMYKKHCRKTCGYCNCRNNNRNCAMLVRAGSCDVMALKDFMMRHCREACGWC</sequence>
<protein>
    <submittedName>
        <fullName evidence="5">ShTK domain protein</fullName>
    </submittedName>
</protein>
<dbReference type="AlphaFoldDB" id="A0A7E4VRI7"/>
<name>A0A7E4VRI7_PANRE</name>
<feature type="domain" description="ShKT" evidence="3">
    <location>
        <begin position="198"/>
        <end position="234"/>
    </location>
</feature>
<feature type="domain" description="ShKT" evidence="3">
    <location>
        <begin position="164"/>
        <end position="196"/>
    </location>
</feature>
<dbReference type="Gene3D" id="1.10.10.1940">
    <property type="match status" value="1"/>
</dbReference>
<dbReference type="InterPro" id="IPR003582">
    <property type="entry name" value="ShKT_dom"/>
</dbReference>
<dbReference type="PANTHER" id="PTHR21724:SF106">
    <property type="entry name" value="SHKT DOMAIN-CONTAINING PROTEIN"/>
    <property type="match status" value="1"/>
</dbReference>
<keyword evidence="1" id="KW-1015">Disulfide bond</keyword>
<reference evidence="5" key="2">
    <citation type="submission" date="2020-10" db="UniProtKB">
        <authorList>
            <consortium name="WormBaseParasite"/>
        </authorList>
    </citation>
    <scope>IDENTIFICATION</scope>
</reference>
<dbReference type="WBParaSite" id="Pan_g24.t1">
    <property type="protein sequence ID" value="Pan_g24.t1"/>
    <property type="gene ID" value="Pan_g24"/>
</dbReference>
<dbReference type="Proteomes" id="UP000492821">
    <property type="component" value="Unassembled WGS sequence"/>
</dbReference>
<dbReference type="Pfam" id="PF01549">
    <property type="entry name" value="ShK"/>
    <property type="match status" value="3"/>
</dbReference>
<keyword evidence="4" id="KW-1185">Reference proteome</keyword>
<comment type="caution">
    <text evidence="1">Lacks conserved residue(s) required for the propagation of feature annotation.</text>
</comment>
<dbReference type="Gene3D" id="1.10.10.1870">
    <property type="entry name" value="ShTK domain-like"/>
    <property type="match status" value="1"/>
</dbReference>